<evidence type="ECO:0000313" key="4">
    <source>
        <dbReference type="Proteomes" id="UP000184444"/>
    </source>
</evidence>
<dbReference type="PANTHER" id="PTHR33840">
    <property type="match status" value="1"/>
</dbReference>
<gene>
    <name evidence="3" type="ORF">SAMN05444389_10891</name>
</gene>
<evidence type="ECO:0000259" key="2">
    <source>
        <dbReference type="Pfam" id="PF09994"/>
    </source>
</evidence>
<dbReference type="GO" id="GO:0016787">
    <property type="term" value="F:hydrolase activity"/>
    <property type="evidence" value="ECO:0007669"/>
    <property type="project" value="UniProtKB-KW"/>
</dbReference>
<reference evidence="4" key="1">
    <citation type="submission" date="2016-11" db="EMBL/GenBank/DDBJ databases">
        <authorList>
            <person name="Varghese N."/>
            <person name="Submissions S."/>
        </authorList>
    </citation>
    <scope>NUCLEOTIDE SEQUENCE [LARGE SCALE GENOMIC DNA]</scope>
    <source>
        <strain evidence="4">DSM 6637</strain>
    </source>
</reference>
<dbReference type="AlphaFoldDB" id="A0A1M7IFG1"/>
<dbReference type="Proteomes" id="UP000184444">
    <property type="component" value="Unassembled WGS sequence"/>
</dbReference>
<proteinExistence type="predicted"/>
<evidence type="ECO:0000313" key="3">
    <source>
        <dbReference type="EMBL" id="SHM39177.1"/>
    </source>
</evidence>
<accession>A0A1M7IFG1</accession>
<dbReference type="STRING" id="53463.SAMN05444389_10891"/>
<protein>
    <submittedName>
        <fullName evidence="3">Uncharacterized alpha/beta hydrolase domain</fullName>
    </submittedName>
</protein>
<feature type="region of interest" description="Disordered" evidence="1">
    <location>
        <begin position="40"/>
        <end position="59"/>
    </location>
</feature>
<dbReference type="OrthoDB" id="4378831at2"/>
<dbReference type="InterPro" id="IPR018712">
    <property type="entry name" value="Tle1-like_cat"/>
</dbReference>
<keyword evidence="4" id="KW-1185">Reference proteome</keyword>
<evidence type="ECO:0000256" key="1">
    <source>
        <dbReference type="SAM" id="MobiDB-lite"/>
    </source>
</evidence>
<feature type="domain" description="T6SS Phospholipase effector Tle1-like catalytic" evidence="2">
    <location>
        <begin position="11"/>
        <end position="272"/>
    </location>
</feature>
<dbReference type="RefSeq" id="WP_073067450.1">
    <property type="nucleotide sequence ID" value="NZ_FRCK01000008.1"/>
</dbReference>
<dbReference type="EMBL" id="FRCK01000008">
    <property type="protein sequence ID" value="SHM39177.1"/>
    <property type="molecule type" value="Genomic_DNA"/>
</dbReference>
<keyword evidence="3" id="KW-0378">Hydrolase</keyword>
<dbReference type="PANTHER" id="PTHR33840:SF1">
    <property type="entry name" value="TLE1 PHOSPHOLIPASE DOMAIN-CONTAINING PROTEIN"/>
    <property type="match status" value="1"/>
</dbReference>
<dbReference type="Pfam" id="PF09994">
    <property type="entry name" value="T6SS_Tle1-like_cat"/>
    <property type="match status" value="1"/>
</dbReference>
<feature type="compositionally biased region" description="Gly residues" evidence="1">
    <location>
        <begin position="47"/>
        <end position="58"/>
    </location>
</feature>
<sequence>MPLHRPPIAHVVLLDGTLASRRGRRATHIATIRRLVLRAGSQRGPDAGPGSGLGGEPGGQMPVRVHYGRGLQWDDWRSVMTGRGIEDRIATAYGWLASSWRPGDPIFVFGYSRGAFAARSLVGMIARVGLLRPRHATERNIRVAWRIYRDGASDAVRAGLRRRCHPQVPVDMLGLFDTVAALGVRLPLLWMLTEGSHRFHNHGLAPHVRFGAHALALDETRAAFFPILWADHPKGRVEQRWFRGSHADIGGQLDGCEECRPLANIPLIWMLEKAAAQGLPLPPDWREGLATDVTAPSMGTWYRWGRVFLLRAPRTVGTAGDRLHESVPLPYGGPALVIDPERIRRSPRGAPERARTRFGGRLRAMRHRLRRRSGAKAAETAAPSPDQAT</sequence>
<name>A0A1M7IFG1_9RHOB</name>
<organism evidence="3 4">
    <name type="scientific">Paracoccus solventivorans</name>
    <dbReference type="NCBI Taxonomy" id="53463"/>
    <lineage>
        <taxon>Bacteria</taxon>
        <taxon>Pseudomonadati</taxon>
        <taxon>Pseudomonadota</taxon>
        <taxon>Alphaproteobacteria</taxon>
        <taxon>Rhodobacterales</taxon>
        <taxon>Paracoccaceae</taxon>
        <taxon>Paracoccus</taxon>
    </lineage>
</organism>
<feature type="region of interest" description="Disordered" evidence="1">
    <location>
        <begin position="368"/>
        <end position="389"/>
    </location>
</feature>